<sequence>MKIVIGNDHIGIEMKNAIVKHLIAQKYEIINLGIDSIEVVDYPDIGQAVGERVIKEKNSIGIIICGTGIGISIAANKVKGIRAALCNETMLAKLAREHNNANVLALGARIIANQNAIWIVDMFLNSTFDAGRHALRVEKLNNL</sequence>
<feature type="binding site" evidence="4">
    <location>
        <begin position="8"/>
        <end position="9"/>
    </location>
    <ligand>
        <name>D-ribulose 5-phosphate</name>
        <dbReference type="ChEBI" id="CHEBI:58121"/>
    </ligand>
</feature>
<gene>
    <name evidence="5" type="ORF">SKUN_001546</name>
</gene>
<dbReference type="GO" id="GO:0004751">
    <property type="term" value="F:ribose-5-phosphate isomerase activity"/>
    <property type="evidence" value="ECO:0007669"/>
    <property type="project" value="TreeGrafter"/>
</dbReference>
<dbReference type="STRING" id="273035.SKUN_001546"/>
<proteinExistence type="inferred from homology"/>
<dbReference type="PANTHER" id="PTHR30345">
    <property type="entry name" value="RIBOSE-5-PHOSPHATE ISOMERASE B"/>
    <property type="match status" value="1"/>
</dbReference>
<evidence type="ECO:0000313" key="5">
    <source>
        <dbReference type="EMBL" id="ALA98404.1"/>
    </source>
</evidence>
<dbReference type="InterPro" id="IPR004785">
    <property type="entry name" value="RpiB"/>
</dbReference>
<dbReference type="OrthoDB" id="1778624at2"/>
<accession>A0A0K2JII7</accession>
<feature type="binding site" evidence="4">
    <location>
        <position position="136"/>
    </location>
    <ligand>
        <name>D-ribulose 5-phosphate</name>
        <dbReference type="ChEBI" id="CHEBI:58121"/>
    </ligand>
</feature>
<name>A0A0K2JII7_SPIKU</name>
<feature type="binding site" evidence="4">
    <location>
        <position position="109"/>
    </location>
    <ligand>
        <name>D-ribulose 5-phosphate</name>
        <dbReference type="ChEBI" id="CHEBI:58121"/>
    </ligand>
</feature>
<evidence type="ECO:0000256" key="4">
    <source>
        <dbReference type="PIRSR" id="PIRSR005384-2"/>
    </source>
</evidence>
<dbReference type="InterPro" id="IPR036569">
    <property type="entry name" value="RpiB_LacA_LacB_sf"/>
</dbReference>
<keyword evidence="2 5" id="KW-0413">Isomerase</keyword>
<dbReference type="RefSeq" id="WP_053391435.1">
    <property type="nucleotide sequence ID" value="NZ_CP010899.1"/>
</dbReference>
<dbReference type="KEGG" id="skn:SKUN_001546"/>
<dbReference type="GO" id="GO:0019316">
    <property type="term" value="P:D-allose catabolic process"/>
    <property type="evidence" value="ECO:0007669"/>
    <property type="project" value="TreeGrafter"/>
</dbReference>
<feature type="active site" description="Proton donor" evidence="3">
    <location>
        <position position="98"/>
    </location>
</feature>
<dbReference type="GO" id="GO:0009052">
    <property type="term" value="P:pentose-phosphate shunt, non-oxidative branch"/>
    <property type="evidence" value="ECO:0007669"/>
    <property type="project" value="TreeGrafter"/>
</dbReference>
<protein>
    <submittedName>
        <fullName evidence="5">Ribose 5-phosphate isomerase</fullName>
    </submittedName>
</protein>
<reference evidence="5 6" key="1">
    <citation type="journal article" date="2015" name="Genome Announc.">
        <title>Complete Genome Sequence of Spiroplasma kunkelii Strain CR2-3x, Causal Agent of Corn Stunt Disease in Zea mays L.</title>
        <authorList>
            <person name="Davis R.E."/>
            <person name="Shao J."/>
            <person name="Dally E.L."/>
            <person name="Zhao Y."/>
            <person name="Gasparich G.E."/>
            <person name="Gaynor B.J."/>
            <person name="Athey J.C."/>
            <person name="Harrison N.A."/>
            <person name="Donofrio N."/>
        </authorList>
    </citation>
    <scope>NUCLEOTIDE SEQUENCE [LARGE SCALE GENOMIC DNA]</scope>
    <source>
        <strain evidence="5 6">CR2-3x</strain>
    </source>
</reference>
<dbReference type="Gene3D" id="3.40.1400.10">
    <property type="entry name" value="Sugar-phosphate isomerase, RpiB/LacA/LacB"/>
    <property type="match status" value="1"/>
</dbReference>
<dbReference type="NCBIfam" id="TIGR01120">
    <property type="entry name" value="rpiB"/>
    <property type="match status" value="1"/>
</dbReference>
<feature type="binding site" evidence="4">
    <location>
        <position position="99"/>
    </location>
    <ligand>
        <name>D-ribulose 5-phosphate</name>
        <dbReference type="ChEBI" id="CHEBI:58121"/>
    </ligand>
</feature>
<comment type="similarity">
    <text evidence="1">Belongs to the LacAB/RpiB family.</text>
</comment>
<dbReference type="PATRIC" id="fig|273035.7.peg.1905"/>
<feature type="binding site" evidence="4">
    <location>
        <begin position="66"/>
        <end position="70"/>
    </location>
    <ligand>
        <name>D-ribulose 5-phosphate</name>
        <dbReference type="ChEBI" id="CHEBI:58121"/>
    </ligand>
</feature>
<feature type="active site" description="Proton acceptor" evidence="3">
    <location>
        <position position="65"/>
    </location>
</feature>
<dbReference type="AlphaFoldDB" id="A0A0K2JII7"/>
<dbReference type="EMBL" id="CP010899">
    <property type="protein sequence ID" value="ALA98404.1"/>
    <property type="molecule type" value="Genomic_DNA"/>
</dbReference>
<dbReference type="NCBIfam" id="TIGR00689">
    <property type="entry name" value="rpiB_lacA_lacB"/>
    <property type="match status" value="1"/>
</dbReference>
<dbReference type="PIRSF" id="PIRSF005384">
    <property type="entry name" value="RpiB_LacA_B"/>
    <property type="match status" value="1"/>
</dbReference>
<organism evidence="5 6">
    <name type="scientific">Spiroplasma kunkelii CR2-3x</name>
    <dbReference type="NCBI Taxonomy" id="273035"/>
    <lineage>
        <taxon>Bacteria</taxon>
        <taxon>Bacillati</taxon>
        <taxon>Mycoplasmatota</taxon>
        <taxon>Mollicutes</taxon>
        <taxon>Entomoplasmatales</taxon>
        <taxon>Spiroplasmataceae</taxon>
        <taxon>Spiroplasma</taxon>
    </lineage>
</organism>
<dbReference type="InterPro" id="IPR003500">
    <property type="entry name" value="RpiB_LacA_LacB"/>
</dbReference>
<dbReference type="Pfam" id="PF02502">
    <property type="entry name" value="LacAB_rpiB"/>
    <property type="match status" value="1"/>
</dbReference>
<evidence type="ECO:0000256" key="1">
    <source>
        <dbReference type="ARBA" id="ARBA00008754"/>
    </source>
</evidence>
<evidence type="ECO:0000256" key="3">
    <source>
        <dbReference type="PIRSR" id="PIRSR005384-1"/>
    </source>
</evidence>
<dbReference type="Proteomes" id="UP000062963">
    <property type="component" value="Chromosome"/>
</dbReference>
<dbReference type="NCBIfam" id="NF004051">
    <property type="entry name" value="PRK05571.1"/>
    <property type="match status" value="1"/>
</dbReference>
<keyword evidence="6" id="KW-1185">Reference proteome</keyword>
<evidence type="ECO:0000256" key="2">
    <source>
        <dbReference type="ARBA" id="ARBA00023235"/>
    </source>
</evidence>
<evidence type="ECO:0000313" key="6">
    <source>
        <dbReference type="Proteomes" id="UP000062963"/>
    </source>
</evidence>
<dbReference type="PANTHER" id="PTHR30345:SF0">
    <property type="entry name" value="DNA DAMAGE-REPAIR_TOLERATION PROTEIN DRT102"/>
    <property type="match status" value="1"/>
</dbReference>
<dbReference type="SUPFAM" id="SSF89623">
    <property type="entry name" value="Ribose/Galactose isomerase RpiB/AlsB"/>
    <property type="match status" value="1"/>
</dbReference>
<feature type="binding site" evidence="4">
    <location>
        <position position="132"/>
    </location>
    <ligand>
        <name>D-ribulose 5-phosphate</name>
        <dbReference type="ChEBI" id="CHEBI:58121"/>
    </ligand>
</feature>